<keyword evidence="3" id="KW-1185">Reference proteome</keyword>
<evidence type="ECO:0000256" key="1">
    <source>
        <dbReference type="SAM" id="SignalP"/>
    </source>
</evidence>
<evidence type="ECO:0008006" key="4">
    <source>
        <dbReference type="Google" id="ProtNLM"/>
    </source>
</evidence>
<evidence type="ECO:0000313" key="2">
    <source>
        <dbReference type="EMBL" id="SNS27769.1"/>
    </source>
</evidence>
<keyword evidence="1" id="KW-0732">Signal</keyword>
<evidence type="ECO:0000313" key="3">
    <source>
        <dbReference type="Proteomes" id="UP000198281"/>
    </source>
</evidence>
<sequence length="284" mass="31334">MRQFLTGRAGGIFRLAPWVTSCMVLMHAGTANAQAARDRFWLEASYFWTSNNTTVSVEDRDSQEAASRISLEKDLGFERDDSLPEFRAGAKLGGGFRVVVEYMGINRKAEAQIDRRLGFGKHTFEASADVRSRFETDIYRIGIGWDAFRGENYAIGIIGGLHATNFVVRLEGEATIGNQSVGAVTEKRDALAPLPTVGAYALFDVTPHFTLQGRVDYIDLTLNNAGGRLINAEASLMYNITDNLGVGVGFRHVDYKLEMVKRDWTGSIKYRVNGPSVILKAALP</sequence>
<dbReference type="AlphaFoldDB" id="A0A239D676"/>
<organism evidence="2 3">
    <name type="scientific">Edaphosphingomonas laterariae</name>
    <dbReference type="NCBI Taxonomy" id="861865"/>
    <lineage>
        <taxon>Bacteria</taxon>
        <taxon>Pseudomonadati</taxon>
        <taxon>Pseudomonadota</taxon>
        <taxon>Alphaproteobacteria</taxon>
        <taxon>Sphingomonadales</taxon>
        <taxon>Rhizorhabdaceae</taxon>
        <taxon>Edaphosphingomonas</taxon>
    </lineage>
</organism>
<protein>
    <recommendedName>
        <fullName evidence="4">Outer membrane protein beta-barrel domain-containing protein</fullName>
    </recommendedName>
</protein>
<gene>
    <name evidence="2" type="ORF">SAMN06295912_103234</name>
</gene>
<dbReference type="SUPFAM" id="SSF56925">
    <property type="entry name" value="OMPA-like"/>
    <property type="match status" value="1"/>
</dbReference>
<feature type="chain" id="PRO_5012669764" description="Outer membrane protein beta-barrel domain-containing protein" evidence="1">
    <location>
        <begin position="34"/>
        <end position="284"/>
    </location>
</feature>
<feature type="signal peptide" evidence="1">
    <location>
        <begin position="1"/>
        <end position="33"/>
    </location>
</feature>
<accession>A0A239D676</accession>
<reference evidence="3" key="1">
    <citation type="submission" date="2017-06" db="EMBL/GenBank/DDBJ databases">
        <authorList>
            <person name="Varghese N."/>
            <person name="Submissions S."/>
        </authorList>
    </citation>
    <scope>NUCLEOTIDE SEQUENCE [LARGE SCALE GENOMIC DNA]</scope>
    <source>
        <strain evidence="3">LNB2</strain>
    </source>
</reference>
<dbReference type="Proteomes" id="UP000198281">
    <property type="component" value="Unassembled WGS sequence"/>
</dbReference>
<dbReference type="InterPro" id="IPR011250">
    <property type="entry name" value="OMP/PagP_B-barrel"/>
</dbReference>
<dbReference type="EMBL" id="FZOS01000003">
    <property type="protein sequence ID" value="SNS27769.1"/>
    <property type="molecule type" value="Genomic_DNA"/>
</dbReference>
<name>A0A239D676_9SPHN</name>
<proteinExistence type="predicted"/>